<dbReference type="AlphaFoldDB" id="A0A1M6CV89"/>
<evidence type="ECO:0000313" key="1">
    <source>
        <dbReference type="EMBL" id="SHI64803.1"/>
    </source>
</evidence>
<keyword evidence="2" id="KW-1185">Reference proteome</keyword>
<reference evidence="2" key="1">
    <citation type="submission" date="2016-11" db="EMBL/GenBank/DDBJ databases">
        <authorList>
            <person name="Varghese N."/>
            <person name="Submissions S."/>
        </authorList>
    </citation>
    <scope>NUCLEOTIDE SEQUENCE [LARGE SCALE GENOMIC DNA]</scope>
    <source>
        <strain evidence="2">DSM 26884</strain>
    </source>
</reference>
<dbReference type="EMBL" id="FQZN01000005">
    <property type="protein sequence ID" value="SHI64803.1"/>
    <property type="molecule type" value="Genomic_DNA"/>
</dbReference>
<evidence type="ECO:0000313" key="2">
    <source>
        <dbReference type="Proteomes" id="UP000184192"/>
    </source>
</evidence>
<organism evidence="1 2">
    <name type="scientific">Bacteroides stercorirosoris</name>
    <dbReference type="NCBI Taxonomy" id="871324"/>
    <lineage>
        <taxon>Bacteria</taxon>
        <taxon>Pseudomonadati</taxon>
        <taxon>Bacteroidota</taxon>
        <taxon>Bacteroidia</taxon>
        <taxon>Bacteroidales</taxon>
        <taxon>Bacteroidaceae</taxon>
        <taxon>Bacteroides</taxon>
    </lineage>
</organism>
<dbReference type="Proteomes" id="UP000184192">
    <property type="component" value="Unassembled WGS sequence"/>
</dbReference>
<protein>
    <submittedName>
        <fullName evidence="1">Uncharacterized protein</fullName>
    </submittedName>
</protein>
<accession>A0A1M6CV89</accession>
<sequence>MYEKKYFYSGYYSGLQREQIYITTINSNSIMPQKSTETFPGTFEFCRMSKKL</sequence>
<name>A0A1M6CV89_9BACE</name>
<proteinExistence type="predicted"/>
<gene>
    <name evidence="1" type="ORF">SAMN05444350_10562</name>
</gene>